<keyword evidence="1" id="KW-0175">Coiled coil</keyword>
<dbReference type="PANTHER" id="PTHR32182">
    <property type="entry name" value="DNA REPLICATION AND REPAIR PROTEIN RECF"/>
    <property type="match status" value="1"/>
</dbReference>
<evidence type="ECO:0000259" key="2">
    <source>
        <dbReference type="Pfam" id="PF13476"/>
    </source>
</evidence>
<dbReference type="InterPro" id="IPR027417">
    <property type="entry name" value="P-loop_NTPase"/>
</dbReference>
<dbReference type="PANTHER" id="PTHR32182:SF22">
    <property type="entry name" value="ATP-DEPENDENT ENDONUCLEASE, OLD FAMILY-RELATED"/>
    <property type="match status" value="1"/>
</dbReference>
<dbReference type="GO" id="GO:0006302">
    <property type="term" value="P:double-strand break repair"/>
    <property type="evidence" value="ECO:0007669"/>
    <property type="project" value="InterPro"/>
</dbReference>
<dbReference type="AlphaFoldDB" id="A0A5J4RHP2"/>
<accession>A0A5J4RHP2</accession>
<feature type="coiled-coil region" evidence="1">
    <location>
        <begin position="191"/>
        <end position="222"/>
    </location>
</feature>
<dbReference type="EMBL" id="SNRY01001166">
    <property type="protein sequence ID" value="KAA6333014.1"/>
    <property type="molecule type" value="Genomic_DNA"/>
</dbReference>
<sequence>MKKINKIRIKNFKAFPDLQEFDLNGRNLLVYGNNGSGKSSLYWALHTLLQSSEKTVERVNDYFAVYDETNKQTFQSLRNVFSQEAESFVEIELQGEPPIRILQGNISSVQNASVKEANKASDFINYKLLHNFYNSTHKTQLNVWDVFKRDIFPYFSFEGKTYSEKLDDLHYKLPKQTDKDHKYFRRTSHKYKQYQQMVTEFNQNLRNLISQINIKANQVLKQKFNIEDVDILLEYIINFQWDTNNDRSFSKPEIKLSINVKRENGVIQNHRPQSFLNEAALTRIAISIRLGALLTRLANSDWKILVLDDMLISLDMSNRMVVSKIILEDDDLNDFQKIILTHDKGFFDILRSKTHNSDWKYLEFNKDECKIDAKPIVKFNRTELDKAIEFFNDKEFDACANYLRKESEKILRKFLNKDLTGIESEFESLSNLINQAKNQVERRQLCKFQQILHKQKLPIEKLKEDFEADTSLDNNTKGRLRGLKNELLQFAIEENQRNSNASKILEELESIKKRILNPGSHGNSMPYYEQELKEAIKIVEQLYQLLNFNP</sequence>
<organism evidence="3">
    <name type="scientific">termite gut metagenome</name>
    <dbReference type="NCBI Taxonomy" id="433724"/>
    <lineage>
        <taxon>unclassified sequences</taxon>
        <taxon>metagenomes</taxon>
        <taxon>organismal metagenomes</taxon>
    </lineage>
</organism>
<dbReference type="GO" id="GO:0000731">
    <property type="term" value="P:DNA synthesis involved in DNA repair"/>
    <property type="evidence" value="ECO:0007669"/>
    <property type="project" value="TreeGrafter"/>
</dbReference>
<proteinExistence type="predicted"/>
<dbReference type="Pfam" id="PF13476">
    <property type="entry name" value="AAA_23"/>
    <property type="match status" value="1"/>
</dbReference>
<dbReference type="SUPFAM" id="SSF52540">
    <property type="entry name" value="P-loop containing nucleoside triphosphate hydrolases"/>
    <property type="match status" value="1"/>
</dbReference>
<protein>
    <recommendedName>
        <fullName evidence="2">Rad50/SbcC-type AAA domain-containing protein</fullName>
    </recommendedName>
</protein>
<name>A0A5J4RHP2_9ZZZZ</name>
<dbReference type="InterPro" id="IPR038729">
    <property type="entry name" value="Rad50/SbcC_AAA"/>
</dbReference>
<feature type="domain" description="Rad50/SbcC-type AAA" evidence="2">
    <location>
        <begin position="6"/>
        <end position="212"/>
    </location>
</feature>
<comment type="caution">
    <text evidence="3">The sequence shown here is derived from an EMBL/GenBank/DDBJ whole genome shotgun (WGS) entry which is preliminary data.</text>
</comment>
<reference evidence="3" key="1">
    <citation type="submission" date="2019-03" db="EMBL/GenBank/DDBJ databases">
        <title>Single cell metagenomics reveals metabolic interactions within the superorganism composed of flagellate Streblomastix strix and complex community of Bacteroidetes bacteria on its surface.</title>
        <authorList>
            <person name="Treitli S.C."/>
            <person name="Kolisko M."/>
            <person name="Husnik F."/>
            <person name="Keeling P."/>
            <person name="Hampl V."/>
        </authorList>
    </citation>
    <scope>NUCLEOTIDE SEQUENCE</scope>
    <source>
        <strain evidence="3">STM</strain>
    </source>
</reference>
<gene>
    <name evidence="3" type="ORF">EZS27_018535</name>
</gene>
<evidence type="ECO:0000256" key="1">
    <source>
        <dbReference type="SAM" id="Coils"/>
    </source>
</evidence>
<evidence type="ECO:0000313" key="3">
    <source>
        <dbReference type="EMBL" id="KAA6333014.1"/>
    </source>
</evidence>
<dbReference type="Gene3D" id="3.40.50.300">
    <property type="entry name" value="P-loop containing nucleotide triphosphate hydrolases"/>
    <property type="match status" value="1"/>
</dbReference>
<dbReference type="GO" id="GO:0016887">
    <property type="term" value="F:ATP hydrolysis activity"/>
    <property type="evidence" value="ECO:0007669"/>
    <property type="project" value="InterPro"/>
</dbReference>